<accession>A0AA45C8J3</accession>
<dbReference type="InterPro" id="IPR003439">
    <property type="entry name" value="ABC_transporter-like_ATP-bd"/>
</dbReference>
<evidence type="ECO:0000256" key="1">
    <source>
        <dbReference type="ARBA" id="ARBA00004202"/>
    </source>
</evidence>
<reference evidence="9 10" key="1">
    <citation type="submission" date="2018-05" db="EMBL/GenBank/DDBJ databases">
        <title>Genomic Encyclopedia of Type Strains, Phase IV (KMG-IV): sequencing the most valuable type-strain genomes for metagenomic binning, comparative biology and taxonomic classification.</title>
        <authorList>
            <person name="Goeker M."/>
        </authorList>
    </citation>
    <scope>NUCLEOTIDE SEQUENCE [LARGE SCALE GENOMIC DNA]</scope>
    <source>
        <strain evidence="9 10">DSM 24906</strain>
    </source>
</reference>
<evidence type="ECO:0000256" key="2">
    <source>
        <dbReference type="ARBA" id="ARBA00022448"/>
    </source>
</evidence>
<keyword evidence="4" id="KW-0547">Nucleotide-binding</keyword>
<dbReference type="PANTHER" id="PTHR43553">
    <property type="entry name" value="HEAVY METAL TRANSPORTER"/>
    <property type="match status" value="1"/>
</dbReference>
<dbReference type="AlphaFoldDB" id="A0AA45C8J3"/>
<dbReference type="InterPro" id="IPR027417">
    <property type="entry name" value="P-loop_NTPase"/>
</dbReference>
<evidence type="ECO:0000256" key="4">
    <source>
        <dbReference type="ARBA" id="ARBA00022741"/>
    </source>
</evidence>
<comment type="subcellular location">
    <subcellularLocation>
        <location evidence="1">Cell membrane</location>
        <topology evidence="1">Peripheral membrane protein</topology>
    </subcellularLocation>
</comment>
<dbReference type="Proteomes" id="UP000245921">
    <property type="component" value="Unassembled WGS sequence"/>
</dbReference>
<dbReference type="PROSITE" id="PS00211">
    <property type="entry name" value="ABC_TRANSPORTER_1"/>
    <property type="match status" value="1"/>
</dbReference>
<evidence type="ECO:0000313" key="9">
    <source>
        <dbReference type="EMBL" id="PWJ95982.1"/>
    </source>
</evidence>
<evidence type="ECO:0000256" key="5">
    <source>
        <dbReference type="ARBA" id="ARBA00022840"/>
    </source>
</evidence>
<dbReference type="GO" id="GO:0043190">
    <property type="term" value="C:ATP-binding cassette (ABC) transporter complex"/>
    <property type="evidence" value="ECO:0007669"/>
    <property type="project" value="TreeGrafter"/>
</dbReference>
<dbReference type="RefSeq" id="WP_109604095.1">
    <property type="nucleotide sequence ID" value="NZ_JAMHJO010000007.1"/>
</dbReference>
<protein>
    <submittedName>
        <fullName evidence="9">Energy-coupling factor transport system ATP-binding protein</fullName>
    </submittedName>
</protein>
<dbReference type="InterPro" id="IPR050095">
    <property type="entry name" value="ECF_ABC_transporter_ATP-bd"/>
</dbReference>
<evidence type="ECO:0000256" key="3">
    <source>
        <dbReference type="ARBA" id="ARBA00022475"/>
    </source>
</evidence>
<sequence length="268" mass="31105">MSIKVKNLTYTYSKNTPFEKIALNNINLEIKSGELWLFVGHTGSGKSTLINTFNGLLIPQQGEVYIDEESTKSKEIKIKDIRRKVGIIFQYPETQFFLPTIKEEILYAPKNFNVNIDKKEISFYMQLLSLPYEYLERSPFNLSGGEMRKVAIISVLSYKPEYIIFDEPTVGLDYSTRESVFNTIKQLNKMGKTIILSTHWISEFLELKPNVLMLKDSKEAFIGSFDEFITLDYNILEDSGIILDEKLDLYRKTIIHKKENIKNKILNI</sequence>
<dbReference type="GO" id="GO:0016887">
    <property type="term" value="F:ATP hydrolysis activity"/>
    <property type="evidence" value="ECO:0007669"/>
    <property type="project" value="InterPro"/>
</dbReference>
<dbReference type="Pfam" id="PF00005">
    <property type="entry name" value="ABC_tran"/>
    <property type="match status" value="1"/>
</dbReference>
<dbReference type="InterPro" id="IPR003593">
    <property type="entry name" value="AAA+_ATPase"/>
</dbReference>
<keyword evidence="3" id="KW-1003">Cell membrane</keyword>
<keyword evidence="10" id="KW-1185">Reference proteome</keyword>
<organism evidence="9 10">
    <name type="scientific">Oceanotoga teriensis</name>
    <dbReference type="NCBI Taxonomy" id="515440"/>
    <lineage>
        <taxon>Bacteria</taxon>
        <taxon>Thermotogati</taxon>
        <taxon>Thermotogota</taxon>
        <taxon>Thermotogae</taxon>
        <taxon>Petrotogales</taxon>
        <taxon>Petrotogaceae</taxon>
        <taxon>Oceanotoga</taxon>
    </lineage>
</organism>
<comment type="caution">
    <text evidence="9">The sequence shown here is derived from an EMBL/GenBank/DDBJ whole genome shotgun (WGS) entry which is preliminary data.</text>
</comment>
<dbReference type="Gene3D" id="3.40.50.300">
    <property type="entry name" value="P-loop containing nucleotide triphosphate hydrolases"/>
    <property type="match status" value="1"/>
</dbReference>
<dbReference type="GO" id="GO:0042626">
    <property type="term" value="F:ATPase-coupled transmembrane transporter activity"/>
    <property type="evidence" value="ECO:0007669"/>
    <property type="project" value="TreeGrafter"/>
</dbReference>
<dbReference type="GO" id="GO:0005524">
    <property type="term" value="F:ATP binding"/>
    <property type="evidence" value="ECO:0007669"/>
    <property type="project" value="UniProtKB-KW"/>
</dbReference>
<dbReference type="SMART" id="SM00382">
    <property type="entry name" value="AAA"/>
    <property type="match status" value="1"/>
</dbReference>
<evidence type="ECO:0000256" key="6">
    <source>
        <dbReference type="ARBA" id="ARBA00022967"/>
    </source>
</evidence>
<keyword evidence="6" id="KW-1278">Translocase</keyword>
<dbReference type="PROSITE" id="PS50893">
    <property type="entry name" value="ABC_TRANSPORTER_2"/>
    <property type="match status" value="1"/>
</dbReference>
<keyword evidence="5 9" id="KW-0067">ATP-binding</keyword>
<name>A0AA45C8J3_9BACT</name>
<keyword evidence="2" id="KW-0813">Transport</keyword>
<dbReference type="PANTHER" id="PTHR43553:SF27">
    <property type="entry name" value="ENERGY-COUPLING FACTOR TRANSPORTER ATP-BINDING PROTEIN ECFA2"/>
    <property type="match status" value="1"/>
</dbReference>
<dbReference type="InterPro" id="IPR017871">
    <property type="entry name" value="ABC_transporter-like_CS"/>
</dbReference>
<proteinExistence type="predicted"/>
<keyword evidence="7" id="KW-0472">Membrane</keyword>
<dbReference type="CDD" id="cd03225">
    <property type="entry name" value="ABC_cobalt_CbiO_domain1"/>
    <property type="match status" value="1"/>
</dbReference>
<gene>
    <name evidence="9" type="ORF">C7380_103163</name>
</gene>
<evidence type="ECO:0000313" key="10">
    <source>
        <dbReference type="Proteomes" id="UP000245921"/>
    </source>
</evidence>
<dbReference type="InterPro" id="IPR015856">
    <property type="entry name" value="ABC_transpr_CbiO/EcfA_su"/>
</dbReference>
<dbReference type="EMBL" id="QGGI01000003">
    <property type="protein sequence ID" value="PWJ95982.1"/>
    <property type="molecule type" value="Genomic_DNA"/>
</dbReference>
<feature type="domain" description="ABC transporter" evidence="8">
    <location>
        <begin position="3"/>
        <end position="241"/>
    </location>
</feature>
<evidence type="ECO:0000256" key="7">
    <source>
        <dbReference type="ARBA" id="ARBA00023136"/>
    </source>
</evidence>
<evidence type="ECO:0000259" key="8">
    <source>
        <dbReference type="PROSITE" id="PS50893"/>
    </source>
</evidence>
<dbReference type="SUPFAM" id="SSF52540">
    <property type="entry name" value="P-loop containing nucleoside triphosphate hydrolases"/>
    <property type="match status" value="1"/>
</dbReference>